<dbReference type="InterPro" id="IPR036397">
    <property type="entry name" value="RNaseH_sf"/>
</dbReference>
<dbReference type="Gene3D" id="3.30.420.10">
    <property type="entry name" value="Ribonuclease H-like superfamily/Ribonuclease H"/>
    <property type="match status" value="1"/>
</dbReference>
<dbReference type="Proteomes" id="UP000225706">
    <property type="component" value="Unassembled WGS sequence"/>
</dbReference>
<keyword evidence="4" id="KW-0548">Nucleotidyltransferase</keyword>
<dbReference type="Pfam" id="PF03175">
    <property type="entry name" value="DNA_pol_B_2"/>
    <property type="match status" value="1"/>
</dbReference>
<keyword evidence="7" id="KW-0238">DNA-binding</keyword>
<evidence type="ECO:0000256" key="4">
    <source>
        <dbReference type="ARBA" id="ARBA00022695"/>
    </source>
</evidence>
<dbReference type="GO" id="GO:0003677">
    <property type="term" value="F:DNA binding"/>
    <property type="evidence" value="ECO:0007669"/>
    <property type="project" value="UniProtKB-KW"/>
</dbReference>
<dbReference type="STRING" id="50429.A0A2B4SCN3"/>
<dbReference type="GO" id="GO:0003887">
    <property type="term" value="F:DNA-directed DNA polymerase activity"/>
    <property type="evidence" value="ECO:0007669"/>
    <property type="project" value="UniProtKB-KW"/>
</dbReference>
<feature type="domain" description="DNA-directed DNA polymerase family B mitochondria/virus" evidence="9">
    <location>
        <begin position="386"/>
        <end position="540"/>
    </location>
</feature>
<dbReference type="GO" id="GO:0000166">
    <property type="term" value="F:nucleotide binding"/>
    <property type="evidence" value="ECO:0007669"/>
    <property type="project" value="InterPro"/>
</dbReference>
<dbReference type="SUPFAM" id="SSF53098">
    <property type="entry name" value="Ribonuclease H-like"/>
    <property type="match status" value="1"/>
</dbReference>
<protein>
    <recommendedName>
        <fullName evidence="2">DNA-directed DNA polymerase</fullName>
        <ecNumber evidence="2">2.7.7.7</ecNumber>
    </recommendedName>
</protein>
<keyword evidence="6" id="KW-0239">DNA-directed DNA polymerase</keyword>
<dbReference type="AlphaFoldDB" id="A0A2B4SCN3"/>
<keyword evidence="3" id="KW-0808">Transferase</keyword>
<keyword evidence="11" id="KW-1185">Reference proteome</keyword>
<evidence type="ECO:0000256" key="2">
    <source>
        <dbReference type="ARBA" id="ARBA00012417"/>
    </source>
</evidence>
<dbReference type="EC" id="2.7.7.7" evidence="2"/>
<accession>A0A2B4SCN3</accession>
<reference evidence="11" key="1">
    <citation type="journal article" date="2017" name="bioRxiv">
        <title>Comparative analysis of the genomes of Stylophora pistillata and Acropora digitifera provides evidence for extensive differences between species of corals.</title>
        <authorList>
            <person name="Voolstra C.R."/>
            <person name="Li Y."/>
            <person name="Liew Y.J."/>
            <person name="Baumgarten S."/>
            <person name="Zoccola D."/>
            <person name="Flot J.-F."/>
            <person name="Tambutte S."/>
            <person name="Allemand D."/>
            <person name="Aranda M."/>
        </authorList>
    </citation>
    <scope>NUCLEOTIDE SEQUENCE [LARGE SCALE GENOMIC DNA]</scope>
</reference>
<comment type="caution">
    <text evidence="10">The sequence shown here is derived from an EMBL/GenBank/DDBJ whole genome shotgun (WGS) entry which is preliminary data.</text>
</comment>
<dbReference type="PANTHER" id="PTHR33568:SF3">
    <property type="entry name" value="DNA-DIRECTED DNA POLYMERASE"/>
    <property type="match status" value="1"/>
</dbReference>
<dbReference type="SUPFAM" id="SSF56672">
    <property type="entry name" value="DNA/RNA polymerases"/>
    <property type="match status" value="1"/>
</dbReference>
<dbReference type="PANTHER" id="PTHR33568">
    <property type="entry name" value="DNA POLYMERASE"/>
    <property type="match status" value="1"/>
</dbReference>
<dbReference type="InterPro" id="IPR043502">
    <property type="entry name" value="DNA/RNA_pol_sf"/>
</dbReference>
<dbReference type="InterPro" id="IPR023211">
    <property type="entry name" value="DNA_pol_palm_dom_sf"/>
</dbReference>
<evidence type="ECO:0000256" key="8">
    <source>
        <dbReference type="ARBA" id="ARBA00049244"/>
    </source>
</evidence>
<evidence type="ECO:0000256" key="3">
    <source>
        <dbReference type="ARBA" id="ARBA00022679"/>
    </source>
</evidence>
<dbReference type="GO" id="GO:0006260">
    <property type="term" value="P:DNA replication"/>
    <property type="evidence" value="ECO:0007669"/>
    <property type="project" value="UniProtKB-KW"/>
</dbReference>
<proteinExistence type="inferred from homology"/>
<evidence type="ECO:0000256" key="6">
    <source>
        <dbReference type="ARBA" id="ARBA00022932"/>
    </source>
</evidence>
<evidence type="ECO:0000256" key="5">
    <source>
        <dbReference type="ARBA" id="ARBA00022705"/>
    </source>
</evidence>
<evidence type="ECO:0000313" key="11">
    <source>
        <dbReference type="Proteomes" id="UP000225706"/>
    </source>
</evidence>
<gene>
    <name evidence="10" type="ORF">AWC38_SpisGene8163</name>
</gene>
<evidence type="ECO:0000256" key="1">
    <source>
        <dbReference type="ARBA" id="ARBA00005755"/>
    </source>
</evidence>
<comment type="catalytic activity">
    <reaction evidence="8">
        <text>DNA(n) + a 2'-deoxyribonucleoside 5'-triphosphate = DNA(n+1) + diphosphate</text>
        <dbReference type="Rhea" id="RHEA:22508"/>
        <dbReference type="Rhea" id="RHEA-COMP:17339"/>
        <dbReference type="Rhea" id="RHEA-COMP:17340"/>
        <dbReference type="ChEBI" id="CHEBI:33019"/>
        <dbReference type="ChEBI" id="CHEBI:61560"/>
        <dbReference type="ChEBI" id="CHEBI:173112"/>
        <dbReference type="EC" id="2.7.7.7"/>
    </reaction>
</comment>
<keyword evidence="5" id="KW-0235">DNA replication</keyword>
<evidence type="ECO:0000259" key="9">
    <source>
        <dbReference type="Pfam" id="PF03175"/>
    </source>
</evidence>
<name>A0A2B4SCN3_STYPI</name>
<dbReference type="InterPro" id="IPR012337">
    <property type="entry name" value="RNaseH-like_sf"/>
</dbReference>
<dbReference type="EMBL" id="LSMT01000110">
    <property type="protein sequence ID" value="PFX27136.1"/>
    <property type="molecule type" value="Genomic_DNA"/>
</dbReference>
<comment type="similarity">
    <text evidence="1">Belongs to the DNA polymerase type-B family.</text>
</comment>
<dbReference type="InterPro" id="IPR004868">
    <property type="entry name" value="DNA-dir_DNA_pol_B_mt/vir"/>
</dbReference>
<evidence type="ECO:0000256" key="7">
    <source>
        <dbReference type="ARBA" id="ARBA00023125"/>
    </source>
</evidence>
<dbReference type="Gene3D" id="3.90.1600.10">
    <property type="entry name" value="Palm domain of DNA polymerase"/>
    <property type="match status" value="1"/>
</dbReference>
<evidence type="ECO:0000313" key="10">
    <source>
        <dbReference type="EMBL" id="PFX27136.1"/>
    </source>
</evidence>
<organism evidence="10 11">
    <name type="scientific">Stylophora pistillata</name>
    <name type="common">Smooth cauliflower coral</name>
    <dbReference type="NCBI Taxonomy" id="50429"/>
    <lineage>
        <taxon>Eukaryota</taxon>
        <taxon>Metazoa</taxon>
        <taxon>Cnidaria</taxon>
        <taxon>Anthozoa</taxon>
        <taxon>Hexacorallia</taxon>
        <taxon>Scleractinia</taxon>
        <taxon>Astrocoeniina</taxon>
        <taxon>Pocilloporidae</taxon>
        <taxon>Stylophora</taxon>
    </lineage>
</organism>
<dbReference type="OrthoDB" id="6119432at2759"/>
<dbReference type="Gene3D" id="1.10.287.690">
    <property type="entry name" value="Helix hairpin bin"/>
    <property type="match status" value="1"/>
</dbReference>
<sequence>MTDQGQTGSGTPLFNFEYHPIGEPAKFKNTVLKQRVRTEKKQLRDVRAGDNLGEELTRAVARVAGRILDDAGRRWRRGIRDNDQVLFNFSTPQFQHPLQSSHFRVKEVRNGSDRWDGYLQVLVNPLNSSEAFEAGDPFDVDVTLVARDGRKNVGDQEAKRYYRNIQHNPQTLTRCAKCLHREAEVLERPCGKLELAAFQAYLAPQYQLKVITAYYPYGVLFEGHVTEPPQHIVRLLYVPPVGNSDIGHYHGCTSYMAFLEKSYYCDMCNRGYGSEEIRHHPSEGRRCKACKQVACGSKPHQPTIYCQHCHRHFYDDRCVAFHHAENFEAIIQSDGTHTPFLVRAETRDSDECHTFYGPECTGEFLDFLDSLIYGTETQPIPKEESRDVICIFHNLKGYDSVFLQAQLLKEHRKFHFMIPNGTKQSSLSYRRVQFKDSLCFIPSSLAQFSSTFGIEEIKKGFFPHTFHTPENADYVGALPDRIYFDPESMSEKKKAEFEEWYQEESSRQLVYDLKRELIEYCGSDVKLLKEGCKKFVAEFRAVAGFDALEKCVTIVEYPWVKKNGLHPVGHPVILYEPENQDPTVYYGLLKVDVLPPAELFHPVLPYRHKMSSDIERCLRGTWCSPELNKAIALRYRVLRIHEVWHFEESEQGLFAPYVNTWLKIKQESAGYPAWCQDDTDRAGYVDDFRRKEGIELDPTKITKNPGRKAVAKLMLNSFWGKFGQQTNKSTTDQLTEARDLLEILDDPLLNVQDIPILSPEFVEVVYQRDASDPVKGMTTNIFIAAFMTAMARLKLYESLETVQQQVLYYDTDSVVYRWKPGDPEIPLGDHLGDMTNELDEGDWIKEFISAGAKNYAYRTHLGKICTKVKGFSLNVSGKKQLNFEVLKDNVMQELIDHCHVVTHVHKSCAFCQGPSRKENPNRTSNKNISISV</sequence>